<dbReference type="AlphaFoldDB" id="A0A1M5KZ45"/>
<proteinExistence type="predicted"/>
<dbReference type="RefSeq" id="WP_079601087.1">
    <property type="nucleotide sequence ID" value="NZ_LT670817.1"/>
</dbReference>
<name>A0A1M5KZ45_9BRAD</name>
<dbReference type="Proteomes" id="UP000189796">
    <property type="component" value="Chromosome I"/>
</dbReference>
<evidence type="ECO:0000313" key="2">
    <source>
        <dbReference type="Proteomes" id="UP000189796"/>
    </source>
</evidence>
<gene>
    <name evidence="1" type="ORF">SAMN05443248_2030</name>
</gene>
<evidence type="ECO:0000313" key="1">
    <source>
        <dbReference type="EMBL" id="SHG57950.1"/>
    </source>
</evidence>
<reference evidence="1 2" key="1">
    <citation type="submission" date="2016-11" db="EMBL/GenBank/DDBJ databases">
        <authorList>
            <person name="Jaros S."/>
            <person name="Januszkiewicz K."/>
            <person name="Wedrychowicz H."/>
        </authorList>
    </citation>
    <scope>NUCLEOTIDE SEQUENCE [LARGE SCALE GENOMIC DNA]</scope>
    <source>
        <strain evidence="1 2">GAS138</strain>
    </source>
</reference>
<organism evidence="1 2">
    <name type="scientific">Bradyrhizobium erythrophlei</name>
    <dbReference type="NCBI Taxonomy" id="1437360"/>
    <lineage>
        <taxon>Bacteria</taxon>
        <taxon>Pseudomonadati</taxon>
        <taxon>Pseudomonadota</taxon>
        <taxon>Alphaproteobacteria</taxon>
        <taxon>Hyphomicrobiales</taxon>
        <taxon>Nitrobacteraceae</taxon>
        <taxon>Bradyrhizobium</taxon>
    </lineage>
</organism>
<dbReference type="EMBL" id="LT670817">
    <property type="protein sequence ID" value="SHG57950.1"/>
    <property type="molecule type" value="Genomic_DNA"/>
</dbReference>
<protein>
    <submittedName>
        <fullName evidence="1">Uncharacterized protein</fullName>
    </submittedName>
</protein>
<dbReference type="OrthoDB" id="7960860at2"/>
<sequence length="131" mass="14426">MLIHLPIIILTSLHPTLIADVVPKFDIARECQFEIGSKVELNSCVTRETQARVKLQTEWKQFTPSEKSICNRQVGGDGRHGISSYRELQACLSHSVTYMAGPIASGWSGCRVGLAPTGKRRLCTAHTQPGH</sequence>
<accession>A0A1M5KZ45</accession>